<keyword evidence="6 20" id="KW-1133">Transmembrane helix</keyword>
<evidence type="ECO:0000259" key="24">
    <source>
        <dbReference type="Pfam" id="PF02932"/>
    </source>
</evidence>
<dbReference type="InterPro" id="IPR018000">
    <property type="entry name" value="Neurotransmitter_ion_chnl_CS"/>
</dbReference>
<dbReference type="EMBL" id="OV696688">
    <property type="protein sequence ID" value="CAH1256608.1"/>
    <property type="molecule type" value="Genomic_DNA"/>
</dbReference>
<dbReference type="Gene3D" id="1.20.58.390">
    <property type="entry name" value="Neurotransmitter-gated ion-channel transmembrane domain"/>
    <property type="match status" value="1"/>
</dbReference>
<dbReference type="InterPro" id="IPR006201">
    <property type="entry name" value="Neur_channel"/>
</dbReference>
<keyword evidence="17 20" id="KW-0407">Ion channel</keyword>
<dbReference type="InterPro" id="IPR038050">
    <property type="entry name" value="Neuro_actylchol_rec"/>
</dbReference>
<dbReference type="InterPro" id="IPR006029">
    <property type="entry name" value="Neurotrans-gated_channel_TM"/>
</dbReference>
<feature type="signal peptide" evidence="22">
    <location>
        <begin position="1"/>
        <end position="37"/>
    </location>
</feature>
<dbReference type="OrthoDB" id="10035695at2759"/>
<comment type="subcellular location">
    <subcellularLocation>
        <location evidence="18">Postsynaptic cell membrane</location>
        <topology evidence="18">Multi-pass membrane protein</topology>
    </subcellularLocation>
</comment>
<keyword evidence="10" id="KW-1015">Disulfide bond</keyword>
<dbReference type="SMR" id="A0A8K0ELR4"/>
<dbReference type="InterPro" id="IPR006202">
    <property type="entry name" value="Neur_chan_lig-bd"/>
</dbReference>
<evidence type="ECO:0000313" key="26">
    <source>
        <dbReference type="Proteomes" id="UP000838412"/>
    </source>
</evidence>
<dbReference type="PROSITE" id="PS00236">
    <property type="entry name" value="NEUROTR_ION_CHANNEL"/>
    <property type="match status" value="1"/>
</dbReference>
<evidence type="ECO:0000256" key="3">
    <source>
        <dbReference type="ARBA" id="ARBA00022475"/>
    </source>
</evidence>
<reference evidence="25" key="1">
    <citation type="submission" date="2022-01" db="EMBL/GenBank/DDBJ databases">
        <authorList>
            <person name="Braso-Vives M."/>
        </authorList>
    </citation>
    <scope>NUCLEOTIDE SEQUENCE</scope>
</reference>
<organism evidence="25 26">
    <name type="scientific">Branchiostoma lanceolatum</name>
    <name type="common">Common lancelet</name>
    <name type="synonym">Amphioxus lanceolatum</name>
    <dbReference type="NCBI Taxonomy" id="7740"/>
    <lineage>
        <taxon>Eukaryota</taxon>
        <taxon>Metazoa</taxon>
        <taxon>Chordata</taxon>
        <taxon>Cephalochordata</taxon>
        <taxon>Leptocardii</taxon>
        <taxon>Amphioxiformes</taxon>
        <taxon>Branchiostomatidae</taxon>
        <taxon>Branchiostoma</taxon>
    </lineage>
</organism>
<dbReference type="SUPFAM" id="SSF90112">
    <property type="entry name" value="Neurotransmitter-gated ion-channel transmembrane pore"/>
    <property type="match status" value="1"/>
</dbReference>
<evidence type="ECO:0000256" key="22">
    <source>
        <dbReference type="SAM" id="SignalP"/>
    </source>
</evidence>
<evidence type="ECO:0000256" key="11">
    <source>
        <dbReference type="ARBA" id="ARBA00023170"/>
    </source>
</evidence>
<dbReference type="InterPro" id="IPR036734">
    <property type="entry name" value="Neur_chan_lig-bd_sf"/>
</dbReference>
<evidence type="ECO:0000256" key="16">
    <source>
        <dbReference type="ARBA" id="ARBA00023286"/>
    </source>
</evidence>
<dbReference type="NCBIfam" id="TIGR00860">
    <property type="entry name" value="LIC"/>
    <property type="match status" value="1"/>
</dbReference>
<dbReference type="PRINTS" id="PR00253">
    <property type="entry name" value="GABAARECEPTR"/>
</dbReference>
<keyword evidence="9 20" id="KW-0472">Membrane</keyword>
<comment type="similarity">
    <text evidence="1">Belongs to the ligand-gated ion channel (TC 1.A.9) family. Gamma-aminobutyric acid receptor (TC 1.A.9.5) subfamily.</text>
</comment>
<dbReference type="Pfam" id="PF02931">
    <property type="entry name" value="Neur_chan_LBD"/>
    <property type="match status" value="1"/>
</dbReference>
<evidence type="ECO:0000256" key="6">
    <source>
        <dbReference type="ARBA" id="ARBA00022989"/>
    </source>
</evidence>
<dbReference type="PRINTS" id="PR00252">
    <property type="entry name" value="NRIONCHANNEL"/>
</dbReference>
<dbReference type="CDD" id="cd19049">
    <property type="entry name" value="LGIC_TM_anion"/>
    <property type="match status" value="1"/>
</dbReference>
<dbReference type="PANTHER" id="PTHR18945">
    <property type="entry name" value="NEUROTRANSMITTER GATED ION CHANNEL"/>
    <property type="match status" value="1"/>
</dbReference>
<evidence type="ECO:0000256" key="15">
    <source>
        <dbReference type="ARBA" id="ARBA00023257"/>
    </source>
</evidence>
<keyword evidence="14" id="KW-0868">Chloride</keyword>
<dbReference type="CDD" id="cd18990">
    <property type="entry name" value="LGIC_ECD_GABAAR"/>
    <property type="match status" value="1"/>
</dbReference>
<name>A0A8K0ELR4_BRALA</name>
<keyword evidence="15" id="KW-0628">Postsynaptic cell membrane</keyword>
<evidence type="ECO:0000259" key="23">
    <source>
        <dbReference type="Pfam" id="PF02931"/>
    </source>
</evidence>
<keyword evidence="12" id="KW-0869">Chloride channel</keyword>
<proteinExistence type="inferred from homology"/>
<dbReference type="AlphaFoldDB" id="A0A8K0ELR4"/>
<evidence type="ECO:0000256" key="14">
    <source>
        <dbReference type="ARBA" id="ARBA00023214"/>
    </source>
</evidence>
<evidence type="ECO:0000256" key="20">
    <source>
        <dbReference type="RuleBase" id="RU000687"/>
    </source>
</evidence>
<evidence type="ECO:0000256" key="19">
    <source>
        <dbReference type="ARBA" id="ARBA00071250"/>
    </source>
</evidence>
<feature type="domain" description="Neurotransmitter-gated ion-channel transmembrane" evidence="24">
    <location>
        <begin position="314"/>
        <end position="396"/>
    </location>
</feature>
<evidence type="ECO:0000256" key="13">
    <source>
        <dbReference type="ARBA" id="ARBA00023180"/>
    </source>
</evidence>
<dbReference type="GO" id="GO:0045211">
    <property type="term" value="C:postsynaptic membrane"/>
    <property type="evidence" value="ECO:0007669"/>
    <property type="project" value="UniProtKB-SubCell"/>
</dbReference>
<feature type="transmembrane region" description="Helical" evidence="20">
    <location>
        <begin position="460"/>
        <end position="480"/>
    </location>
</feature>
<keyword evidence="16" id="KW-1071">Ligand-gated ion channel</keyword>
<evidence type="ECO:0000256" key="9">
    <source>
        <dbReference type="ARBA" id="ARBA00023136"/>
    </source>
</evidence>
<keyword evidence="8 20" id="KW-0406">Ion transport</keyword>
<dbReference type="InterPro" id="IPR006028">
    <property type="entry name" value="GABAA/Glycine_rcpt"/>
</dbReference>
<evidence type="ECO:0000256" key="18">
    <source>
        <dbReference type="ARBA" id="ARBA00034104"/>
    </source>
</evidence>
<dbReference type="GO" id="GO:0034707">
    <property type="term" value="C:chloride channel complex"/>
    <property type="evidence" value="ECO:0007669"/>
    <property type="project" value="UniProtKB-KW"/>
</dbReference>
<evidence type="ECO:0000256" key="1">
    <source>
        <dbReference type="ARBA" id="ARBA00010180"/>
    </source>
</evidence>
<evidence type="ECO:0000256" key="8">
    <source>
        <dbReference type="ARBA" id="ARBA00023065"/>
    </source>
</evidence>
<keyword evidence="3" id="KW-1003">Cell membrane</keyword>
<feature type="region of interest" description="Disordered" evidence="21">
    <location>
        <begin position="407"/>
        <end position="432"/>
    </location>
</feature>
<feature type="transmembrane region" description="Helical" evidence="20">
    <location>
        <begin position="339"/>
        <end position="359"/>
    </location>
</feature>
<keyword evidence="5 22" id="KW-0732">Signal</keyword>
<feature type="domain" description="Neurotransmitter-gated ion-channel ligand-binding" evidence="23">
    <location>
        <begin position="100"/>
        <end position="304"/>
    </location>
</feature>
<evidence type="ECO:0000256" key="10">
    <source>
        <dbReference type="ARBA" id="ARBA00023157"/>
    </source>
</evidence>
<gene>
    <name evidence="25" type="primary">GABRB2</name>
    <name evidence="25" type="ORF">BLAG_LOCUS14830</name>
</gene>
<dbReference type="Proteomes" id="UP000838412">
    <property type="component" value="Chromosome 3"/>
</dbReference>
<keyword evidence="7" id="KW-0770">Synapse</keyword>
<evidence type="ECO:0000256" key="2">
    <source>
        <dbReference type="ARBA" id="ARBA00022448"/>
    </source>
</evidence>
<feature type="chain" id="PRO_5035457481" description="Gamma-aminobutyric acid receptor subunit beta" evidence="22">
    <location>
        <begin position="38"/>
        <end position="492"/>
    </location>
</feature>
<keyword evidence="2 20" id="KW-0813">Transport</keyword>
<feature type="transmembrane region" description="Helical" evidence="20">
    <location>
        <begin position="306"/>
        <end position="327"/>
    </location>
</feature>
<dbReference type="GO" id="GO:0004888">
    <property type="term" value="F:transmembrane signaling receptor activity"/>
    <property type="evidence" value="ECO:0007669"/>
    <property type="project" value="InterPro"/>
</dbReference>
<evidence type="ECO:0000256" key="5">
    <source>
        <dbReference type="ARBA" id="ARBA00022729"/>
    </source>
</evidence>
<keyword evidence="11" id="KW-0675">Receptor</keyword>
<feature type="transmembrane region" description="Helical" evidence="20">
    <location>
        <begin position="371"/>
        <end position="389"/>
    </location>
</feature>
<accession>A0A8K0ELR4</accession>
<dbReference type="FunFam" id="2.70.170.10:FF:000021">
    <property type="entry name" value="Gamma-aminobutyric acid receptor isoform 3b"/>
    <property type="match status" value="1"/>
</dbReference>
<dbReference type="Gene3D" id="2.70.170.10">
    <property type="entry name" value="Neurotransmitter-gated ion-channel ligand-binding domain"/>
    <property type="match status" value="1"/>
</dbReference>
<protein>
    <recommendedName>
        <fullName evidence="19">Gamma-aminobutyric acid receptor subunit beta</fullName>
    </recommendedName>
</protein>
<keyword evidence="4 20" id="KW-0812">Transmembrane</keyword>
<dbReference type="SUPFAM" id="SSF63712">
    <property type="entry name" value="Nicotinic receptor ligand binding domain-like"/>
    <property type="match status" value="1"/>
</dbReference>
<evidence type="ECO:0000256" key="21">
    <source>
        <dbReference type="SAM" id="MobiDB-lite"/>
    </source>
</evidence>
<evidence type="ECO:0000256" key="17">
    <source>
        <dbReference type="ARBA" id="ARBA00023303"/>
    </source>
</evidence>
<sequence length="492" mass="53966">MRGQSCRGLLLPSAPELIMTSKSLLLIAALLLSQAVARLSARGVPTPMATGTAAPTGEINGISIFATAVTEEDRMTTPSARMWDEEPPVRAENIYTGPTQNLLEQLLEGYSMDLRPGIGGPPVDIDVGFAVQSIDQVSEINMEYTMTMMLSQSWIDPRLAFNSSSVSEIPLAGATAEKIWIPDTFILNDKKSFKHTVTAHNRLLRLSSDGKVLYNVRITTTAECKMRLKKFPLDTQTCTLELGSYGYANRDVAYHWRTDQEPVSGMTHVELAKYSIVRFDTLTGNVTRDTGIYSWICLKFKMNRDFVYFMIRTFLPCVLLVVLSWVSFWIHHEAVPARIALGITTVLTMQTLMSGVNASLPQNAEIKAIDVYLLGCYVFVFGALLEYALAHNLYRGTKAAALKAATAPPVPEGGGKHGKKKGKGSSCSENGAASGQSQAAAAAVLAKLSTGNSVDRHARWLFPVAFALLNVVYYVVYYYLPENDIASLFTQY</sequence>
<keyword evidence="13" id="KW-0325">Glycoprotein</keyword>
<dbReference type="InterPro" id="IPR036719">
    <property type="entry name" value="Neuro-gated_channel_TM_sf"/>
</dbReference>
<dbReference type="Pfam" id="PF02932">
    <property type="entry name" value="Neur_chan_memb"/>
    <property type="match status" value="1"/>
</dbReference>
<evidence type="ECO:0000313" key="25">
    <source>
        <dbReference type="EMBL" id="CAH1256608.1"/>
    </source>
</evidence>
<keyword evidence="26" id="KW-1185">Reference proteome</keyword>
<evidence type="ECO:0000256" key="12">
    <source>
        <dbReference type="ARBA" id="ARBA00023173"/>
    </source>
</evidence>
<evidence type="ECO:0000256" key="7">
    <source>
        <dbReference type="ARBA" id="ARBA00023018"/>
    </source>
</evidence>
<evidence type="ECO:0000256" key="4">
    <source>
        <dbReference type="ARBA" id="ARBA00022692"/>
    </source>
</evidence>
<dbReference type="GO" id="GO:0005230">
    <property type="term" value="F:extracellular ligand-gated monoatomic ion channel activity"/>
    <property type="evidence" value="ECO:0007669"/>
    <property type="project" value="InterPro"/>
</dbReference>
<dbReference type="GO" id="GO:0005254">
    <property type="term" value="F:chloride channel activity"/>
    <property type="evidence" value="ECO:0007669"/>
    <property type="project" value="UniProtKB-KW"/>
</dbReference>